<protein>
    <submittedName>
        <fullName evidence="1">Uncharacterized protein</fullName>
    </submittedName>
</protein>
<name>A0A9N7NHB2_STRHE</name>
<comment type="caution">
    <text evidence="1">The sequence shown here is derived from an EMBL/GenBank/DDBJ whole genome shotgun (WGS) entry which is preliminary data.</text>
</comment>
<dbReference type="AlphaFoldDB" id="A0A9N7NHB2"/>
<dbReference type="Proteomes" id="UP001153555">
    <property type="component" value="Unassembled WGS sequence"/>
</dbReference>
<proteinExistence type="predicted"/>
<organism evidence="1 2">
    <name type="scientific">Striga hermonthica</name>
    <name type="common">Purple witchweed</name>
    <name type="synonym">Buchnera hermonthica</name>
    <dbReference type="NCBI Taxonomy" id="68872"/>
    <lineage>
        <taxon>Eukaryota</taxon>
        <taxon>Viridiplantae</taxon>
        <taxon>Streptophyta</taxon>
        <taxon>Embryophyta</taxon>
        <taxon>Tracheophyta</taxon>
        <taxon>Spermatophyta</taxon>
        <taxon>Magnoliopsida</taxon>
        <taxon>eudicotyledons</taxon>
        <taxon>Gunneridae</taxon>
        <taxon>Pentapetalae</taxon>
        <taxon>asterids</taxon>
        <taxon>lamiids</taxon>
        <taxon>Lamiales</taxon>
        <taxon>Orobanchaceae</taxon>
        <taxon>Buchnereae</taxon>
        <taxon>Striga</taxon>
    </lineage>
</organism>
<dbReference type="EMBL" id="CACSLK010027831">
    <property type="protein sequence ID" value="CAA0830698.1"/>
    <property type="molecule type" value="Genomic_DNA"/>
</dbReference>
<gene>
    <name evidence="1" type="ORF">SHERM_26088</name>
</gene>
<reference evidence="1" key="1">
    <citation type="submission" date="2019-12" db="EMBL/GenBank/DDBJ databases">
        <authorList>
            <person name="Scholes J."/>
        </authorList>
    </citation>
    <scope>NUCLEOTIDE SEQUENCE</scope>
</reference>
<evidence type="ECO:0000313" key="1">
    <source>
        <dbReference type="EMBL" id="CAA0830698.1"/>
    </source>
</evidence>
<keyword evidence="2" id="KW-1185">Reference proteome</keyword>
<evidence type="ECO:0000313" key="2">
    <source>
        <dbReference type="Proteomes" id="UP001153555"/>
    </source>
</evidence>
<sequence length="77" mass="8368">MTRDAGVAALGGNKVTYLDTHRRLGGGVEGAQLVVNGSVVKRENNITAVEDDFLFKEPGRPVYTTHLTYFNMPDSSL</sequence>
<accession>A0A9N7NHB2</accession>